<dbReference type="AlphaFoldDB" id="A0AAV7MFY1"/>
<keyword evidence="3" id="KW-1185">Reference proteome</keyword>
<gene>
    <name evidence="2" type="ORF">NDU88_004199</name>
</gene>
<proteinExistence type="predicted"/>
<evidence type="ECO:0000313" key="3">
    <source>
        <dbReference type="Proteomes" id="UP001066276"/>
    </source>
</evidence>
<reference evidence="2" key="1">
    <citation type="journal article" date="2022" name="bioRxiv">
        <title>Sequencing and chromosome-scale assembly of the giantPleurodeles waltlgenome.</title>
        <authorList>
            <person name="Brown T."/>
            <person name="Elewa A."/>
            <person name="Iarovenko S."/>
            <person name="Subramanian E."/>
            <person name="Araus A.J."/>
            <person name="Petzold A."/>
            <person name="Susuki M."/>
            <person name="Suzuki K.-i.T."/>
            <person name="Hayashi T."/>
            <person name="Toyoda A."/>
            <person name="Oliveira C."/>
            <person name="Osipova E."/>
            <person name="Leigh N.D."/>
            <person name="Simon A."/>
            <person name="Yun M.H."/>
        </authorList>
    </citation>
    <scope>NUCLEOTIDE SEQUENCE</scope>
    <source>
        <strain evidence="2">20211129_DDA</strain>
        <tissue evidence="2">Liver</tissue>
    </source>
</reference>
<evidence type="ECO:0000313" key="2">
    <source>
        <dbReference type="EMBL" id="KAJ1099095.1"/>
    </source>
</evidence>
<organism evidence="2 3">
    <name type="scientific">Pleurodeles waltl</name>
    <name type="common">Iberian ribbed newt</name>
    <dbReference type="NCBI Taxonomy" id="8319"/>
    <lineage>
        <taxon>Eukaryota</taxon>
        <taxon>Metazoa</taxon>
        <taxon>Chordata</taxon>
        <taxon>Craniata</taxon>
        <taxon>Vertebrata</taxon>
        <taxon>Euteleostomi</taxon>
        <taxon>Amphibia</taxon>
        <taxon>Batrachia</taxon>
        <taxon>Caudata</taxon>
        <taxon>Salamandroidea</taxon>
        <taxon>Salamandridae</taxon>
        <taxon>Pleurodelinae</taxon>
        <taxon>Pleurodeles</taxon>
    </lineage>
</organism>
<name>A0AAV7MFY1_PLEWA</name>
<feature type="compositionally biased region" description="Basic and acidic residues" evidence="1">
    <location>
        <begin position="65"/>
        <end position="75"/>
    </location>
</feature>
<comment type="caution">
    <text evidence="2">The sequence shown here is derived from an EMBL/GenBank/DDBJ whole genome shotgun (WGS) entry which is preliminary data.</text>
</comment>
<sequence length="89" mass="10277">MVPRRRITQEANAEAGHQSKEDTGGWRFRLLMYGRFSVSVEVLGVEAAWRMTARRCIPQENDAEEGWRSKEEKPVARLQEAGDSDKEKR</sequence>
<dbReference type="Proteomes" id="UP001066276">
    <property type="component" value="Chromosome 10"/>
</dbReference>
<feature type="region of interest" description="Disordered" evidence="1">
    <location>
        <begin position="1"/>
        <end position="21"/>
    </location>
</feature>
<feature type="region of interest" description="Disordered" evidence="1">
    <location>
        <begin position="58"/>
        <end position="89"/>
    </location>
</feature>
<dbReference type="EMBL" id="JANPWB010000014">
    <property type="protein sequence ID" value="KAJ1099095.1"/>
    <property type="molecule type" value="Genomic_DNA"/>
</dbReference>
<protein>
    <submittedName>
        <fullName evidence="2">Uncharacterized protein</fullName>
    </submittedName>
</protein>
<accession>A0AAV7MFY1</accession>
<evidence type="ECO:0000256" key="1">
    <source>
        <dbReference type="SAM" id="MobiDB-lite"/>
    </source>
</evidence>